<proteinExistence type="predicted"/>
<feature type="transmembrane region" description="Helical" evidence="1">
    <location>
        <begin position="12"/>
        <end position="32"/>
    </location>
</feature>
<keyword evidence="1" id="KW-0812">Transmembrane</keyword>
<reference evidence="2 3" key="1">
    <citation type="submission" date="2016-12" db="EMBL/GenBank/DDBJ databases">
        <title>Comparison of Traditional DNA-DNA Hybridization with In Silico Genomic Analysis.</title>
        <authorList>
            <person name="Nicholson A.C."/>
            <person name="Humrighouse B.W."/>
            <person name="Graziano J."/>
            <person name="Lasker B."/>
            <person name="Whitney A.M."/>
            <person name="Mcquiston J.R."/>
        </authorList>
    </citation>
    <scope>NUCLEOTIDE SEQUENCE [LARGE SCALE GENOMIC DNA]</scope>
    <source>
        <strain evidence="2 3">H2240</strain>
    </source>
</reference>
<dbReference type="AlphaFoldDB" id="A0A212AAD8"/>
<dbReference type="InterPro" id="IPR052180">
    <property type="entry name" value="NhaC_Na-H+_Antiporter"/>
</dbReference>
<dbReference type="Proteomes" id="UP000196878">
    <property type="component" value="Unassembled WGS sequence"/>
</dbReference>
<protein>
    <submittedName>
        <fullName evidence="2">Uncharacterized protein</fullName>
    </submittedName>
</protein>
<gene>
    <name evidence="2" type="ORF">CDV49_12055</name>
</gene>
<name>A0A212AAD8_9RHOB</name>
<evidence type="ECO:0000313" key="3">
    <source>
        <dbReference type="Proteomes" id="UP000196878"/>
    </source>
</evidence>
<organism evidence="2 3">
    <name type="scientific">Haematobacter genomosp. 1</name>
    <dbReference type="NCBI Taxonomy" id="366618"/>
    <lineage>
        <taxon>Bacteria</taxon>
        <taxon>Pseudomonadati</taxon>
        <taxon>Pseudomonadota</taxon>
        <taxon>Alphaproteobacteria</taxon>
        <taxon>Rhodobacterales</taxon>
        <taxon>Paracoccaceae</taxon>
        <taxon>Haematobacter</taxon>
    </lineage>
</organism>
<feature type="transmembrane region" description="Helical" evidence="1">
    <location>
        <begin position="70"/>
        <end position="90"/>
    </location>
</feature>
<accession>A0A212AAD8</accession>
<keyword evidence="1" id="KW-1133">Transmembrane helix</keyword>
<sequence>MTEPAPPHPPGLFGALVPVAALIILVMLSFRLFGDAGAEGPKQVALIVATMVAVAMAVGRGHSLESLSRAAMESVAAGLGAIFILFAVGARSAHGRSAARC</sequence>
<dbReference type="OrthoDB" id="9762978at2"/>
<dbReference type="PANTHER" id="PTHR33451:SF3">
    <property type="entry name" value="MALATE-2H(+)_NA(+)-LACTATE ANTIPORTER"/>
    <property type="match status" value="1"/>
</dbReference>
<evidence type="ECO:0000313" key="2">
    <source>
        <dbReference type="EMBL" id="OWJ77145.1"/>
    </source>
</evidence>
<feature type="transmembrane region" description="Helical" evidence="1">
    <location>
        <begin position="44"/>
        <end position="64"/>
    </location>
</feature>
<keyword evidence="3" id="KW-1185">Reference proteome</keyword>
<evidence type="ECO:0000256" key="1">
    <source>
        <dbReference type="SAM" id="Phobius"/>
    </source>
</evidence>
<dbReference type="EMBL" id="NIPW01000023">
    <property type="protein sequence ID" value="OWJ77145.1"/>
    <property type="molecule type" value="Genomic_DNA"/>
</dbReference>
<dbReference type="RefSeq" id="WP_088215682.1">
    <property type="nucleotide sequence ID" value="NZ_NIPW01000023.1"/>
</dbReference>
<keyword evidence="1" id="KW-0472">Membrane</keyword>
<comment type="caution">
    <text evidence="2">The sequence shown here is derived from an EMBL/GenBank/DDBJ whole genome shotgun (WGS) entry which is preliminary data.</text>
</comment>
<dbReference type="PANTHER" id="PTHR33451">
    <property type="entry name" value="MALATE-2H(+)/NA(+)-LACTATE ANTIPORTER"/>
    <property type="match status" value="1"/>
</dbReference>